<dbReference type="eggNOG" id="ENOG5031MK3">
    <property type="taxonomic scope" value="Bacteria"/>
</dbReference>
<name>K0K593_SACES</name>
<evidence type="ECO:0000256" key="1">
    <source>
        <dbReference type="SAM" id="Phobius"/>
    </source>
</evidence>
<dbReference type="Proteomes" id="UP000006281">
    <property type="component" value="Chromosome"/>
</dbReference>
<feature type="transmembrane region" description="Helical" evidence="1">
    <location>
        <begin position="71"/>
        <end position="98"/>
    </location>
</feature>
<proteinExistence type="predicted"/>
<dbReference type="BioCyc" id="SESP1179773:BN6_RS39860-MONOMER"/>
<dbReference type="AlphaFoldDB" id="K0K593"/>
<dbReference type="HOGENOM" id="CLU_1209098_0_0_11"/>
<organism evidence="2 3">
    <name type="scientific">Saccharothrix espanaensis (strain ATCC 51144 / DSM 44229 / JCM 9112 / NBRC 15066 / NRRL 15764)</name>
    <dbReference type="NCBI Taxonomy" id="1179773"/>
    <lineage>
        <taxon>Bacteria</taxon>
        <taxon>Bacillati</taxon>
        <taxon>Actinomycetota</taxon>
        <taxon>Actinomycetes</taxon>
        <taxon>Pseudonocardiales</taxon>
        <taxon>Pseudonocardiaceae</taxon>
        <taxon>Saccharothrix</taxon>
    </lineage>
</organism>
<evidence type="ECO:0000313" key="2">
    <source>
        <dbReference type="EMBL" id="CCH35445.1"/>
    </source>
</evidence>
<dbReference type="EMBL" id="HE804045">
    <property type="protein sequence ID" value="CCH35445.1"/>
    <property type="molecule type" value="Genomic_DNA"/>
</dbReference>
<protein>
    <submittedName>
        <fullName evidence="2">Putative secreted protein</fullName>
    </submittedName>
</protein>
<keyword evidence="3" id="KW-1185">Reference proteome</keyword>
<reference evidence="2 3" key="1">
    <citation type="journal article" date="2012" name="BMC Genomics">
        <title>Complete genome sequence of Saccharothrix espanaensis DSM 44229T and comparison to the other completely sequenced Pseudonocardiaceae.</title>
        <authorList>
            <person name="Strobel T."/>
            <person name="Al-Dilaimi A."/>
            <person name="Blom J."/>
            <person name="Gessner A."/>
            <person name="Kalinowski J."/>
            <person name="Luzhetska M."/>
            <person name="Puhler A."/>
            <person name="Szczepanowski R."/>
            <person name="Bechthold A."/>
            <person name="Ruckert C."/>
        </authorList>
    </citation>
    <scope>NUCLEOTIDE SEQUENCE [LARGE SCALE GENOMIC DNA]</scope>
    <source>
        <strain evidence="3">ATCC 51144 / DSM 44229 / JCM 9112 / NBRC 15066 / NRRL 15764</strain>
    </source>
</reference>
<sequence length="229" mass="24027">MPWELIERLSWLAGIVGAVIAAAAAWMAARAARGTMRDLALIVSVATDKPELLEAVEADARRRAEVVRRRVRGVFVTAGVAFLVSATGAVLGVLLALLPDSRQPRVVGGDLPRTTQDCSSAGEASVCVLDDHWALPADGAKVSARYEGVRRPEPKDGTARLTLRAQGCGGSVRWTASVAGAVAASGVVGEEEARAEFPVRSGVEFVLDAERVGGTCDVDLRVRPLVSFG</sequence>
<dbReference type="OrthoDB" id="3638238at2"/>
<feature type="transmembrane region" description="Helical" evidence="1">
    <location>
        <begin position="12"/>
        <end position="29"/>
    </location>
</feature>
<gene>
    <name evidence="2" type="ordered locus">BN6_82280</name>
</gene>
<evidence type="ECO:0000313" key="3">
    <source>
        <dbReference type="Proteomes" id="UP000006281"/>
    </source>
</evidence>
<accession>K0K593</accession>
<dbReference type="PATRIC" id="fig|1179773.3.peg.8305"/>
<keyword evidence="1" id="KW-0472">Membrane</keyword>
<dbReference type="KEGG" id="sesp:BN6_82280"/>
<dbReference type="RefSeq" id="WP_015105552.1">
    <property type="nucleotide sequence ID" value="NC_019673.1"/>
</dbReference>
<keyword evidence="1" id="KW-1133">Transmembrane helix</keyword>
<dbReference type="STRING" id="1179773.BN6_82280"/>
<keyword evidence="1" id="KW-0812">Transmembrane</keyword>